<evidence type="ECO:0000313" key="3">
    <source>
        <dbReference type="Proteomes" id="UP001604277"/>
    </source>
</evidence>
<keyword evidence="1" id="KW-0472">Membrane</keyword>
<feature type="transmembrane region" description="Helical" evidence="1">
    <location>
        <begin position="89"/>
        <end position="107"/>
    </location>
</feature>
<gene>
    <name evidence="2" type="ORF">Fot_06749</name>
</gene>
<sequence length="108" mass="12464">MENVDGSAQINEKAMYMYERSAAMRSAWTENNSAGRFLGCTFYGHLDVCDYFKWVDPLVHPCYKRIINGLLTNANHKATLKKKLQIKILYHRILLAMILLVVLVQMVL</sequence>
<evidence type="ECO:0000313" key="2">
    <source>
        <dbReference type="EMBL" id="KAL2553130.1"/>
    </source>
</evidence>
<evidence type="ECO:0000256" key="1">
    <source>
        <dbReference type="SAM" id="Phobius"/>
    </source>
</evidence>
<dbReference type="AlphaFoldDB" id="A0ABD1WXY7"/>
<organism evidence="2 3">
    <name type="scientific">Forsythia ovata</name>
    <dbReference type="NCBI Taxonomy" id="205694"/>
    <lineage>
        <taxon>Eukaryota</taxon>
        <taxon>Viridiplantae</taxon>
        <taxon>Streptophyta</taxon>
        <taxon>Embryophyta</taxon>
        <taxon>Tracheophyta</taxon>
        <taxon>Spermatophyta</taxon>
        <taxon>Magnoliopsida</taxon>
        <taxon>eudicotyledons</taxon>
        <taxon>Gunneridae</taxon>
        <taxon>Pentapetalae</taxon>
        <taxon>asterids</taxon>
        <taxon>lamiids</taxon>
        <taxon>Lamiales</taxon>
        <taxon>Oleaceae</taxon>
        <taxon>Forsythieae</taxon>
        <taxon>Forsythia</taxon>
    </lineage>
</organism>
<keyword evidence="1" id="KW-1133">Transmembrane helix</keyword>
<keyword evidence="1" id="KW-0812">Transmembrane</keyword>
<name>A0ABD1WXY7_9LAMI</name>
<dbReference type="EMBL" id="JBFOLJ010000002">
    <property type="protein sequence ID" value="KAL2553130.1"/>
    <property type="molecule type" value="Genomic_DNA"/>
</dbReference>
<reference evidence="3" key="1">
    <citation type="submission" date="2024-07" db="EMBL/GenBank/DDBJ databases">
        <title>Two chromosome-level genome assemblies of Korean endemic species Abeliophyllum distichum and Forsythia ovata (Oleaceae).</title>
        <authorList>
            <person name="Jang H."/>
        </authorList>
    </citation>
    <scope>NUCLEOTIDE SEQUENCE [LARGE SCALE GENOMIC DNA]</scope>
</reference>
<accession>A0ABD1WXY7</accession>
<proteinExistence type="predicted"/>
<comment type="caution">
    <text evidence="2">The sequence shown here is derived from an EMBL/GenBank/DDBJ whole genome shotgun (WGS) entry which is preliminary data.</text>
</comment>
<keyword evidence="3" id="KW-1185">Reference proteome</keyword>
<protein>
    <submittedName>
        <fullName evidence="2">GRF-type domain-containing protein</fullName>
    </submittedName>
</protein>
<dbReference type="Proteomes" id="UP001604277">
    <property type="component" value="Unassembled WGS sequence"/>
</dbReference>